<feature type="transmembrane region" description="Helical" evidence="1">
    <location>
        <begin position="27"/>
        <end position="46"/>
    </location>
</feature>
<sequence length="72" mass="7119">MSAQAATASPTDDPQASTAENALAARILLIVAAALVLCAVIVAVFGLPALGILGLLATAIVWAALLSIMFGN</sequence>
<keyword evidence="1" id="KW-1133">Transmembrane helix</keyword>
<evidence type="ECO:0000256" key="1">
    <source>
        <dbReference type="SAM" id="Phobius"/>
    </source>
</evidence>
<evidence type="ECO:0000313" key="2">
    <source>
        <dbReference type="EMBL" id="TKW65816.1"/>
    </source>
</evidence>
<reference evidence="2 3" key="1">
    <citation type="journal article" date="2017" name="Nat. Commun.">
        <title>In situ click chemistry generation of cyclooxygenase-2 inhibitors.</title>
        <authorList>
            <person name="Bhardwaj A."/>
            <person name="Kaur J."/>
            <person name="Wuest M."/>
            <person name="Wuest F."/>
        </authorList>
    </citation>
    <scope>NUCLEOTIDE SEQUENCE [LARGE SCALE GENOMIC DNA]</scope>
    <source>
        <strain evidence="2">S2_012_000_R3_94</strain>
    </source>
</reference>
<keyword evidence="1" id="KW-0812">Transmembrane</keyword>
<name>A0A533I2E1_PARDE</name>
<protein>
    <submittedName>
        <fullName evidence="2">Uncharacterized protein</fullName>
    </submittedName>
</protein>
<organism evidence="2 3">
    <name type="scientific">Paracoccus denitrificans</name>
    <dbReference type="NCBI Taxonomy" id="266"/>
    <lineage>
        <taxon>Bacteria</taxon>
        <taxon>Pseudomonadati</taxon>
        <taxon>Pseudomonadota</taxon>
        <taxon>Alphaproteobacteria</taxon>
        <taxon>Rhodobacterales</taxon>
        <taxon>Paracoccaceae</taxon>
        <taxon>Paracoccus</taxon>
    </lineage>
</organism>
<dbReference type="Proteomes" id="UP000315344">
    <property type="component" value="Unassembled WGS sequence"/>
</dbReference>
<dbReference type="AlphaFoldDB" id="A0A533I2E1"/>
<keyword evidence="1" id="KW-0472">Membrane</keyword>
<accession>A0A533I2E1</accession>
<feature type="transmembrane region" description="Helical" evidence="1">
    <location>
        <begin position="52"/>
        <end position="71"/>
    </location>
</feature>
<proteinExistence type="predicted"/>
<dbReference type="EMBL" id="VAFL01000010">
    <property type="protein sequence ID" value="TKW65816.1"/>
    <property type="molecule type" value="Genomic_DNA"/>
</dbReference>
<gene>
    <name evidence="2" type="ORF">DI616_13140</name>
</gene>
<comment type="caution">
    <text evidence="2">The sequence shown here is derived from an EMBL/GenBank/DDBJ whole genome shotgun (WGS) entry which is preliminary data.</text>
</comment>
<evidence type="ECO:0000313" key="3">
    <source>
        <dbReference type="Proteomes" id="UP000315344"/>
    </source>
</evidence>